<reference evidence="6 7" key="1">
    <citation type="submission" date="2016-12" db="EMBL/GenBank/DDBJ databases">
        <title>The draft genome sequence of Actinophytocola sp. 11-183.</title>
        <authorList>
            <person name="Wang W."/>
            <person name="Yuan L."/>
        </authorList>
    </citation>
    <scope>NUCLEOTIDE SEQUENCE [LARGE SCALE GENOMIC DNA]</scope>
    <source>
        <strain evidence="6 7">11-183</strain>
    </source>
</reference>
<comment type="cofactor">
    <cofactor evidence="1">
        <name>FAD</name>
        <dbReference type="ChEBI" id="CHEBI:57692"/>
    </cofactor>
</comment>
<accession>A0A1Q8CRV0</accession>
<dbReference type="EMBL" id="MSIE01000021">
    <property type="protein sequence ID" value="OLF17085.1"/>
    <property type="molecule type" value="Genomic_DNA"/>
</dbReference>
<dbReference type="SUPFAM" id="SSF51905">
    <property type="entry name" value="FAD/NAD(P)-binding domain"/>
    <property type="match status" value="1"/>
</dbReference>
<evidence type="ECO:0000256" key="4">
    <source>
        <dbReference type="PIRSR" id="PIRSR601613-1"/>
    </source>
</evidence>
<keyword evidence="3" id="KW-0560">Oxidoreductase</keyword>
<evidence type="ECO:0000313" key="7">
    <source>
        <dbReference type="Proteomes" id="UP000185596"/>
    </source>
</evidence>
<dbReference type="PANTHER" id="PTHR43563">
    <property type="entry name" value="AMINE OXIDASE"/>
    <property type="match status" value="1"/>
</dbReference>
<dbReference type="AlphaFoldDB" id="A0A1Q8CRV0"/>
<evidence type="ECO:0000259" key="5">
    <source>
        <dbReference type="Pfam" id="PF01593"/>
    </source>
</evidence>
<feature type="binding site" evidence="4">
    <location>
        <position position="424"/>
    </location>
    <ligand>
        <name>FAD</name>
        <dbReference type="ChEBI" id="CHEBI:57692"/>
    </ligand>
</feature>
<dbReference type="RefSeq" id="WP_075125976.1">
    <property type="nucleotide sequence ID" value="NZ_MSIE01000021.1"/>
</dbReference>
<evidence type="ECO:0000256" key="3">
    <source>
        <dbReference type="ARBA" id="ARBA00023002"/>
    </source>
</evidence>
<dbReference type="Pfam" id="PF01593">
    <property type="entry name" value="Amino_oxidase"/>
    <property type="match status" value="1"/>
</dbReference>
<evidence type="ECO:0000313" key="6">
    <source>
        <dbReference type="EMBL" id="OLF17085.1"/>
    </source>
</evidence>
<dbReference type="Proteomes" id="UP000185596">
    <property type="component" value="Unassembled WGS sequence"/>
</dbReference>
<dbReference type="InterPro" id="IPR036188">
    <property type="entry name" value="FAD/NAD-bd_sf"/>
</dbReference>
<dbReference type="InterPro" id="IPR001613">
    <property type="entry name" value="Flavin_amine_oxidase"/>
</dbReference>
<dbReference type="Gene3D" id="3.50.50.60">
    <property type="entry name" value="FAD/NAD(P)-binding domain"/>
    <property type="match status" value="1"/>
</dbReference>
<comment type="caution">
    <text evidence="6">The sequence shown here is derived from an EMBL/GenBank/DDBJ whole genome shotgun (WGS) entry which is preliminary data.</text>
</comment>
<dbReference type="PRINTS" id="PR00757">
    <property type="entry name" value="AMINEOXDASEF"/>
</dbReference>
<organism evidence="6 7">
    <name type="scientific">Actinophytocola xanthii</name>
    <dbReference type="NCBI Taxonomy" id="1912961"/>
    <lineage>
        <taxon>Bacteria</taxon>
        <taxon>Bacillati</taxon>
        <taxon>Actinomycetota</taxon>
        <taxon>Actinomycetes</taxon>
        <taxon>Pseudonocardiales</taxon>
        <taxon>Pseudonocardiaceae</taxon>
    </lineage>
</organism>
<dbReference type="GO" id="GO:0016491">
    <property type="term" value="F:oxidoreductase activity"/>
    <property type="evidence" value="ECO:0007669"/>
    <property type="project" value="UniProtKB-KW"/>
</dbReference>
<dbReference type="STRING" id="1912961.BU204_13415"/>
<protein>
    <recommendedName>
        <fullName evidence="5">Amine oxidase domain-containing protein</fullName>
    </recommendedName>
</protein>
<dbReference type="InterPro" id="IPR050703">
    <property type="entry name" value="Flavin_MAO"/>
</dbReference>
<gene>
    <name evidence="6" type="ORF">BU204_13415</name>
</gene>
<feature type="domain" description="Amine oxidase" evidence="5">
    <location>
        <begin position="15"/>
        <end position="447"/>
    </location>
</feature>
<dbReference type="Gene3D" id="1.10.405.10">
    <property type="entry name" value="Guanine Nucleotide Dissociation Inhibitor, domain 1"/>
    <property type="match status" value="1"/>
</dbReference>
<dbReference type="SUPFAM" id="SSF54373">
    <property type="entry name" value="FAD-linked reductases, C-terminal domain"/>
    <property type="match status" value="1"/>
</dbReference>
<feature type="binding site" evidence="4">
    <location>
        <begin position="35"/>
        <end position="36"/>
    </location>
    <ligand>
        <name>FAD</name>
        <dbReference type="ChEBI" id="CHEBI:57692"/>
    </ligand>
</feature>
<dbReference type="PANTHER" id="PTHR43563:SF1">
    <property type="entry name" value="AMINE OXIDASE [FLAVIN-CONTAINING] B"/>
    <property type="match status" value="1"/>
</dbReference>
<keyword evidence="7" id="KW-1185">Reference proteome</keyword>
<evidence type="ECO:0000256" key="1">
    <source>
        <dbReference type="ARBA" id="ARBA00001974"/>
    </source>
</evidence>
<evidence type="ECO:0000256" key="2">
    <source>
        <dbReference type="ARBA" id="ARBA00005995"/>
    </source>
</evidence>
<feature type="binding site" evidence="4">
    <location>
        <position position="235"/>
    </location>
    <ligand>
        <name>FAD</name>
        <dbReference type="ChEBI" id="CHEBI:57692"/>
    </ligand>
</feature>
<name>A0A1Q8CRV0_9PSEU</name>
<comment type="similarity">
    <text evidence="2">Belongs to the flavin monoamine oxidase family.</text>
</comment>
<dbReference type="OrthoDB" id="337830at2"/>
<sequence length="450" mass="47448">MNHHTTDVVLVGAGVAGLTCADRLSRQGFDVLVCEARDRVGGRTSSVLAGGEVVDLGGQFVGPGQDRVYALAAELGVEVVPTHTAGDNLVETDAGRLRRFRGTVPSLGPLALLDLAQAQARFERLARRVDPRAPWTSPGAARLDMSTLAGWIRRNLRTRMGRRLFTLASRVLWAADPSELSLLHALFYVRAAGSLGAVMAIEGGAQQDRLVGGAQELAVRLAARLGDRVRLRAAVRAISQDDDGVLVSVDSGVTIRAHHAVVAVPPPLAARIEYSPPLPALRDALTQRLGMGAAIKCMVVYPEPFWRSAGLSGYSLSLGGPLDGFVDTSALTSERGVLAGVVAGATARTFAVRSVDERRTAVLAQLTRLLGPRAAEPIGYADQDWSAEPFSRGAYSALFPPGAWTGFGAALREPVGRVHWAGSEIAICWYGFIEGAIRSGEAVAAKIAGG</sequence>
<dbReference type="InterPro" id="IPR002937">
    <property type="entry name" value="Amino_oxidase"/>
</dbReference>
<dbReference type="Gene3D" id="3.90.660.10">
    <property type="match status" value="1"/>
</dbReference>
<proteinExistence type="inferred from homology"/>